<accession>A0ACC8EM85</accession>
<protein>
    <submittedName>
        <fullName evidence="1">MFS general substrate transporter</fullName>
    </submittedName>
</protein>
<sequence>MEKTVITGETTVLPAKKKRQPPFLLRYRSSTCFIISVVALACFVDVFLYGLVVPVLPFALRKRVNIAAGHVQYWISVLLGVYGAGIVVGSPIAGWLADQLPSRRVPFLVALITLMGTTLLLCLSRNIYLFVLGRIMQGFTAAIVWTVGLALLSDTVGQAQVGKAMGYVSMAIPLASLCAPVLGGLLFDRGGYYAVFAIAFATIGLDIFLRVVMIEKSAAAEWSEAQAEVLKATPRLVEEQSRPMSSVMDEYLSTGEVRADSPRSARIEKEDTSEPLRRIPPMLLLLKSPRLLAALWGTTMEQTLTVAFDAILPLFVKETFGWSATKAGLIFLPYMFPFILLSPFIGSLSDKWGSRALAAAGFISGCPLLICLRFVTHDSGAQIALLCILLLLNGISGALTLPSLMAEVSRVVETKEAEDPRFVSKTGAYAQAYGLLVSFQGLGCMLGPLIAGALKEGYGWGTMATVLGVVCGVSSVPVLLFTDQKPCGAMKAFMRYEVYDGTNY</sequence>
<proteinExistence type="predicted"/>
<evidence type="ECO:0000313" key="1">
    <source>
        <dbReference type="EMBL" id="OCK87350.1"/>
    </source>
</evidence>
<organism evidence="1 2">
    <name type="scientific">Cenococcum geophilum 1.58</name>
    <dbReference type="NCBI Taxonomy" id="794803"/>
    <lineage>
        <taxon>Eukaryota</taxon>
        <taxon>Fungi</taxon>
        <taxon>Dikarya</taxon>
        <taxon>Ascomycota</taxon>
        <taxon>Pezizomycotina</taxon>
        <taxon>Dothideomycetes</taxon>
        <taxon>Pleosporomycetidae</taxon>
        <taxon>Gloniales</taxon>
        <taxon>Gloniaceae</taxon>
        <taxon>Cenococcum</taxon>
    </lineage>
</organism>
<gene>
    <name evidence="1" type="ORF">K441DRAFT_682682</name>
</gene>
<dbReference type="Proteomes" id="UP000250078">
    <property type="component" value="Unassembled WGS sequence"/>
</dbReference>
<dbReference type="EMBL" id="KV748262">
    <property type="protein sequence ID" value="OCK87350.1"/>
    <property type="molecule type" value="Genomic_DNA"/>
</dbReference>
<keyword evidence="2" id="KW-1185">Reference proteome</keyword>
<evidence type="ECO:0000313" key="2">
    <source>
        <dbReference type="Proteomes" id="UP000250078"/>
    </source>
</evidence>
<reference evidence="1 2" key="1">
    <citation type="journal article" date="2016" name="Nat. Commun.">
        <title>Ectomycorrhizal ecology is imprinted in the genome of the dominant symbiotic fungus Cenococcum geophilum.</title>
        <authorList>
            <consortium name="DOE Joint Genome Institute"/>
            <person name="Peter M."/>
            <person name="Kohler A."/>
            <person name="Ohm R.A."/>
            <person name="Kuo A."/>
            <person name="Krutzmann J."/>
            <person name="Morin E."/>
            <person name="Arend M."/>
            <person name="Barry K.W."/>
            <person name="Binder M."/>
            <person name="Choi C."/>
            <person name="Clum A."/>
            <person name="Copeland A."/>
            <person name="Grisel N."/>
            <person name="Haridas S."/>
            <person name="Kipfer T."/>
            <person name="LaButti K."/>
            <person name="Lindquist E."/>
            <person name="Lipzen A."/>
            <person name="Maire R."/>
            <person name="Meier B."/>
            <person name="Mihaltcheva S."/>
            <person name="Molinier V."/>
            <person name="Murat C."/>
            <person name="Poggeler S."/>
            <person name="Quandt C.A."/>
            <person name="Sperisen C."/>
            <person name="Tritt A."/>
            <person name="Tisserant E."/>
            <person name="Crous P.W."/>
            <person name="Henrissat B."/>
            <person name="Nehls U."/>
            <person name="Egli S."/>
            <person name="Spatafora J.W."/>
            <person name="Grigoriev I.V."/>
            <person name="Martin F.M."/>
        </authorList>
    </citation>
    <scope>NUCLEOTIDE SEQUENCE [LARGE SCALE GENOMIC DNA]</scope>
    <source>
        <strain evidence="1 2">1.58</strain>
    </source>
</reference>
<name>A0ACC8EM85_9PEZI</name>